<dbReference type="InterPro" id="IPR036881">
    <property type="entry name" value="Glyco_hydro_3_C_sf"/>
</dbReference>
<dbReference type="SUPFAM" id="SSF51445">
    <property type="entry name" value="(Trans)glycosidases"/>
    <property type="match status" value="1"/>
</dbReference>
<accession>A0ABV8YUR4</accession>
<organism evidence="4 5">
    <name type="scientific">Streptomyces xiangluensis</name>
    <dbReference type="NCBI Taxonomy" id="2665720"/>
    <lineage>
        <taxon>Bacteria</taxon>
        <taxon>Bacillati</taxon>
        <taxon>Actinomycetota</taxon>
        <taxon>Actinomycetes</taxon>
        <taxon>Kitasatosporales</taxon>
        <taxon>Streptomycetaceae</taxon>
        <taxon>Streptomyces</taxon>
    </lineage>
</organism>
<keyword evidence="2" id="KW-0378">Hydrolase</keyword>
<name>A0ABV8YUR4_9ACTN</name>
<dbReference type="InterPro" id="IPR002772">
    <property type="entry name" value="Glyco_hydro_3_C"/>
</dbReference>
<dbReference type="InterPro" id="IPR013783">
    <property type="entry name" value="Ig-like_fold"/>
</dbReference>
<dbReference type="PANTHER" id="PTHR42715">
    <property type="entry name" value="BETA-GLUCOSIDASE"/>
    <property type="match status" value="1"/>
</dbReference>
<evidence type="ECO:0000259" key="3">
    <source>
        <dbReference type="SMART" id="SM01217"/>
    </source>
</evidence>
<evidence type="ECO:0000256" key="1">
    <source>
        <dbReference type="ARBA" id="ARBA00005336"/>
    </source>
</evidence>
<evidence type="ECO:0000256" key="2">
    <source>
        <dbReference type="ARBA" id="ARBA00022801"/>
    </source>
</evidence>
<dbReference type="InterPro" id="IPR026891">
    <property type="entry name" value="Fn3-like"/>
</dbReference>
<dbReference type="InterPro" id="IPR050288">
    <property type="entry name" value="Cellulose_deg_GH3"/>
</dbReference>
<dbReference type="InterPro" id="IPR017853">
    <property type="entry name" value="GH"/>
</dbReference>
<dbReference type="Pfam" id="PF01915">
    <property type="entry name" value="Glyco_hydro_3_C"/>
    <property type="match status" value="1"/>
</dbReference>
<dbReference type="Pfam" id="PF14310">
    <property type="entry name" value="Fn3-like"/>
    <property type="match status" value="1"/>
</dbReference>
<dbReference type="SMART" id="SM01217">
    <property type="entry name" value="Fn3_like"/>
    <property type="match status" value="1"/>
</dbReference>
<dbReference type="EMBL" id="JBHSFG010000056">
    <property type="protein sequence ID" value="MFC4468997.1"/>
    <property type="molecule type" value="Genomic_DNA"/>
</dbReference>
<dbReference type="Gene3D" id="3.40.50.1700">
    <property type="entry name" value="Glycoside hydrolase family 3 C-terminal domain"/>
    <property type="match status" value="1"/>
</dbReference>
<sequence length="772" mass="81919">MNAWNDPSRSADERVEALLSAMTLREKLAQLGSIWIGSTTNDKVVAPMLQGVFSEPQEEHVALAHGIGHLTRMFGTKPVSAEEGSRLLAGRQRWLLENTRLGVPAIAHEECLTGFTTLGATVYPTSLAWAATFDPDLVERMAAAIGRDMAMVGVHQGLSPVLDVVRDYRWGRVEETVGEDPYLAGMIATAYVRGLQSQGVIATLKHFAGYAASRGARNHAPVSIGKRELADVILPPFEMAVREGGAGSVMNSYTDLDGVPAGADEALLTGVLRDEWGFEGTVVSDYRSVSFLQTLHRVAGSAGEAGALALRAGLDVELPETRCYGAPLEELINTGRFPEELVDRSVRRVLHQKVQLGLLDRGWTPENSAHDDRRIDLDPETNRLLARDIGERSVILLANDANALPLTADAANIALIGPCADDPRTFLGCYSYPNHALPNNHHEDSGLGVDVPSLLNALGKELPHSTISHQQGCPVKEEDRSGIPAAVAEAAAADLAVVVVGDQAGLFGRGTSGEGCDAADLSLPGVQAELVEAVLETGTPVILVVVSGRPYALGAFAGRCAAMVQAFMPGEEGGAALAGVVSGRVVPSGKLPVQIPVTPGAQPGTYLHAPLGGFSDILSNLDPRPLFPFGHGLSYTTFEYGDLTVSADALGTDGEVEISCVVRNSGNHRAREVVQLYFDDPVAQVARPVIQLAGFTSVHLDAGQQARVTFTLHADRTAYTTTTGQRIVEPGDIHLMIGSSSADIRLRHVVSLTGATRVVGSERRLTTKTCTQ</sequence>
<dbReference type="PANTHER" id="PTHR42715:SF10">
    <property type="entry name" value="BETA-GLUCOSIDASE"/>
    <property type="match status" value="1"/>
</dbReference>
<dbReference type="InterPro" id="IPR036962">
    <property type="entry name" value="Glyco_hydro_3_N_sf"/>
</dbReference>
<gene>
    <name evidence="4" type="ORF">ACFPH6_31505</name>
</gene>
<dbReference type="RefSeq" id="WP_386347268.1">
    <property type="nucleotide sequence ID" value="NZ_JBHSFG010000056.1"/>
</dbReference>
<evidence type="ECO:0000313" key="5">
    <source>
        <dbReference type="Proteomes" id="UP001596012"/>
    </source>
</evidence>
<proteinExistence type="inferred from homology"/>
<dbReference type="PRINTS" id="PR00133">
    <property type="entry name" value="GLHYDRLASE3"/>
</dbReference>
<dbReference type="Gene3D" id="3.20.20.300">
    <property type="entry name" value="Glycoside hydrolase, family 3, N-terminal domain"/>
    <property type="match status" value="1"/>
</dbReference>
<feature type="domain" description="Fibronectin type III-like" evidence="3">
    <location>
        <begin position="672"/>
        <end position="741"/>
    </location>
</feature>
<keyword evidence="5" id="KW-1185">Reference proteome</keyword>
<dbReference type="Proteomes" id="UP001596012">
    <property type="component" value="Unassembled WGS sequence"/>
</dbReference>
<dbReference type="SUPFAM" id="SSF52279">
    <property type="entry name" value="Beta-D-glucan exohydrolase, C-terminal domain"/>
    <property type="match status" value="1"/>
</dbReference>
<comment type="similarity">
    <text evidence="1">Belongs to the glycosyl hydrolase 3 family.</text>
</comment>
<reference evidence="5" key="1">
    <citation type="journal article" date="2019" name="Int. J. Syst. Evol. Microbiol.">
        <title>The Global Catalogue of Microorganisms (GCM) 10K type strain sequencing project: providing services to taxonomists for standard genome sequencing and annotation.</title>
        <authorList>
            <consortium name="The Broad Institute Genomics Platform"/>
            <consortium name="The Broad Institute Genome Sequencing Center for Infectious Disease"/>
            <person name="Wu L."/>
            <person name="Ma J."/>
        </authorList>
    </citation>
    <scope>NUCLEOTIDE SEQUENCE [LARGE SCALE GENOMIC DNA]</scope>
    <source>
        <strain evidence="5">DT43</strain>
    </source>
</reference>
<dbReference type="Pfam" id="PF00933">
    <property type="entry name" value="Glyco_hydro_3"/>
    <property type="match status" value="1"/>
</dbReference>
<evidence type="ECO:0000313" key="4">
    <source>
        <dbReference type="EMBL" id="MFC4468997.1"/>
    </source>
</evidence>
<protein>
    <submittedName>
        <fullName evidence="4">Beta-glucosidase</fullName>
    </submittedName>
</protein>
<dbReference type="Gene3D" id="2.60.40.10">
    <property type="entry name" value="Immunoglobulins"/>
    <property type="match status" value="1"/>
</dbReference>
<dbReference type="InterPro" id="IPR001764">
    <property type="entry name" value="Glyco_hydro_3_N"/>
</dbReference>
<comment type="caution">
    <text evidence="4">The sequence shown here is derived from an EMBL/GenBank/DDBJ whole genome shotgun (WGS) entry which is preliminary data.</text>
</comment>